<comment type="caution">
    <text evidence="2">The sequence shown here is derived from an EMBL/GenBank/DDBJ whole genome shotgun (WGS) entry which is preliminary data.</text>
</comment>
<reference evidence="2 3" key="1">
    <citation type="journal article" date="2024" name="Science">
        <title>Giant polyketide synthase enzymes in the biosynthesis of giant marine polyether toxins.</title>
        <authorList>
            <person name="Fallon T.R."/>
            <person name="Shende V.V."/>
            <person name="Wierzbicki I.H."/>
            <person name="Pendleton A.L."/>
            <person name="Watervoot N.F."/>
            <person name="Auber R.P."/>
            <person name="Gonzalez D.J."/>
            <person name="Wisecaver J.H."/>
            <person name="Moore B.S."/>
        </authorList>
    </citation>
    <scope>NUCLEOTIDE SEQUENCE [LARGE SCALE GENOMIC DNA]</scope>
    <source>
        <strain evidence="2 3">12B1</strain>
    </source>
</reference>
<feature type="compositionally biased region" description="Low complexity" evidence="1">
    <location>
        <begin position="176"/>
        <end position="193"/>
    </location>
</feature>
<dbReference type="Proteomes" id="UP001515480">
    <property type="component" value="Unassembled WGS sequence"/>
</dbReference>
<keyword evidence="3" id="KW-1185">Reference proteome</keyword>
<name>A0AB34K2R2_PRYPA</name>
<proteinExistence type="predicted"/>
<feature type="region of interest" description="Disordered" evidence="1">
    <location>
        <begin position="171"/>
        <end position="219"/>
    </location>
</feature>
<dbReference type="EMBL" id="JBGBPQ010000002">
    <property type="protein sequence ID" value="KAL1528495.1"/>
    <property type="molecule type" value="Genomic_DNA"/>
</dbReference>
<evidence type="ECO:0000313" key="3">
    <source>
        <dbReference type="Proteomes" id="UP001515480"/>
    </source>
</evidence>
<gene>
    <name evidence="2" type="ORF">AB1Y20_009838</name>
</gene>
<dbReference type="AlphaFoldDB" id="A0AB34K2R2"/>
<organism evidence="2 3">
    <name type="scientific">Prymnesium parvum</name>
    <name type="common">Toxic golden alga</name>
    <dbReference type="NCBI Taxonomy" id="97485"/>
    <lineage>
        <taxon>Eukaryota</taxon>
        <taxon>Haptista</taxon>
        <taxon>Haptophyta</taxon>
        <taxon>Prymnesiophyceae</taxon>
        <taxon>Prymnesiales</taxon>
        <taxon>Prymnesiaceae</taxon>
        <taxon>Prymnesium</taxon>
    </lineage>
</organism>
<protein>
    <submittedName>
        <fullName evidence="2">Uncharacterized protein</fullName>
    </submittedName>
</protein>
<sequence length="219" mass="23947">MAARGGDSARVPRVLRSPHHVDRRSLVELEAIDTVDALHVTCVENHRSLVQLNDGKYMLARRADIVEGTLGIWVSASGADDPDEEETLVEEVFQPLPFQGGRDDSPRLIILGFLQGKFTHGYTKRDYWVTDIEANDYGVRAVTIAPSPRGAISQGRAVRRTVEEFISAFLSPEPAPTRSPAAPARPAAATETGTPGGQLIVKRTAQPPCFARRPQRDSQ</sequence>
<evidence type="ECO:0000256" key="1">
    <source>
        <dbReference type="SAM" id="MobiDB-lite"/>
    </source>
</evidence>
<evidence type="ECO:0000313" key="2">
    <source>
        <dbReference type="EMBL" id="KAL1528495.1"/>
    </source>
</evidence>
<accession>A0AB34K2R2</accession>